<proteinExistence type="predicted"/>
<feature type="domain" description="GmrSD restriction endonucleases N-terminal" evidence="1">
    <location>
        <begin position="20"/>
        <end position="166"/>
    </location>
</feature>
<dbReference type="RefSeq" id="WP_185366239.1">
    <property type="nucleotide sequence ID" value="NZ_JAARPA010000002.1"/>
</dbReference>
<dbReference type="PANTHER" id="PTHR39639">
    <property type="entry name" value="CHROMOSOME 16, WHOLE GENOME SHOTGUN SEQUENCE"/>
    <property type="match status" value="1"/>
</dbReference>
<dbReference type="Pfam" id="PF03235">
    <property type="entry name" value="GmrSD_N"/>
    <property type="match status" value="1"/>
</dbReference>
<protein>
    <submittedName>
        <fullName evidence="2">DUF262 domain-containing protein</fullName>
    </submittedName>
</protein>
<comment type="caution">
    <text evidence="2">The sequence shown here is derived from an EMBL/GenBank/DDBJ whole genome shotgun (WGS) entry which is preliminary data.</text>
</comment>
<dbReference type="EMBL" id="JAARVD010000002">
    <property type="protein sequence ID" value="MBC1796062.1"/>
    <property type="molecule type" value="Genomic_DNA"/>
</dbReference>
<name>A0A842B281_9LIST</name>
<dbReference type="Proteomes" id="UP000548082">
    <property type="component" value="Unassembled WGS sequence"/>
</dbReference>
<sequence>MSFQYNDVKMQVRLIHTMSNSKELIVDDTYQRRSVWLERDKVRLIETMLLNYVIPSVFFWQSSTDPETGQASTHIVDGQQRINAILEFIDGEFLLNEADLIEGTMKKTYGGKGFANLDDEDKQRVWNYNMAVIQIDLNATRADIIKMFNRLNLTEYNLNAQEKRNANRGLFHDLATEISVNNFWVDLDFFTANDLRRMQDVQYCANILLLWKRGIIEQSNAVRVINKAYDEYNVVYDSVETDKEAVIKAMDSISKLLDDKGTRRFIKKKTQNYTIFSFVFFLHRSGKELSQDMINKLAVFVRIYDKFKNEETSDLDLSIHESYIYDLFKKYKQASSEGVNKLANRVARFDVLKKFLVENSFEAAVLESLFNKLDKK</sequence>
<gene>
    <name evidence="2" type="ORF">HCA55_04945</name>
</gene>
<dbReference type="AlphaFoldDB" id="A0A842B281"/>
<reference evidence="2 3" key="1">
    <citation type="submission" date="2020-03" db="EMBL/GenBank/DDBJ databases">
        <title>Soil Listeria distribution.</title>
        <authorList>
            <person name="Liao J."/>
            <person name="Wiedmann M."/>
        </authorList>
    </citation>
    <scope>NUCLEOTIDE SEQUENCE [LARGE SCALE GENOMIC DNA]</scope>
    <source>
        <strain evidence="2 3">FSL L7-0990</strain>
    </source>
</reference>
<evidence type="ECO:0000313" key="3">
    <source>
        <dbReference type="Proteomes" id="UP000548082"/>
    </source>
</evidence>
<dbReference type="PANTHER" id="PTHR39639:SF1">
    <property type="entry name" value="DUF262 DOMAIN-CONTAINING PROTEIN"/>
    <property type="match status" value="1"/>
</dbReference>
<accession>A0A842B281</accession>
<evidence type="ECO:0000259" key="1">
    <source>
        <dbReference type="Pfam" id="PF03235"/>
    </source>
</evidence>
<evidence type="ECO:0000313" key="2">
    <source>
        <dbReference type="EMBL" id="MBC1796062.1"/>
    </source>
</evidence>
<dbReference type="InterPro" id="IPR004919">
    <property type="entry name" value="GmrSD_N"/>
</dbReference>
<organism evidence="2 3">
    <name type="scientific">Listeria booriae</name>
    <dbReference type="NCBI Taxonomy" id="1552123"/>
    <lineage>
        <taxon>Bacteria</taxon>
        <taxon>Bacillati</taxon>
        <taxon>Bacillota</taxon>
        <taxon>Bacilli</taxon>
        <taxon>Bacillales</taxon>
        <taxon>Listeriaceae</taxon>
        <taxon>Listeria</taxon>
    </lineage>
</organism>